<dbReference type="Gene3D" id="1.20.1640.10">
    <property type="entry name" value="Multidrug efflux transporter AcrB transmembrane domain"/>
    <property type="match status" value="2"/>
</dbReference>
<dbReference type="GO" id="GO:0018996">
    <property type="term" value="P:molting cycle, collagen and cuticulin-based cuticle"/>
    <property type="evidence" value="ECO:0007669"/>
    <property type="project" value="TreeGrafter"/>
</dbReference>
<evidence type="ECO:0000256" key="5">
    <source>
        <dbReference type="ARBA" id="ARBA00023136"/>
    </source>
</evidence>
<feature type="transmembrane region" description="Helical" evidence="7">
    <location>
        <begin position="21"/>
        <end position="44"/>
    </location>
</feature>
<organism evidence="9 10">
    <name type="scientific">Steinernema glaseri</name>
    <dbReference type="NCBI Taxonomy" id="37863"/>
    <lineage>
        <taxon>Eukaryota</taxon>
        <taxon>Metazoa</taxon>
        <taxon>Ecdysozoa</taxon>
        <taxon>Nematoda</taxon>
        <taxon>Chromadorea</taxon>
        <taxon>Rhabditida</taxon>
        <taxon>Tylenchina</taxon>
        <taxon>Panagrolaimomorpha</taxon>
        <taxon>Strongyloidoidea</taxon>
        <taxon>Steinernematidae</taxon>
        <taxon>Steinernema</taxon>
    </lineage>
</organism>
<dbReference type="WBParaSite" id="L893_g11301.t2">
    <property type="protein sequence ID" value="L893_g11301.t2"/>
    <property type="gene ID" value="L893_g11301"/>
</dbReference>
<feature type="transmembrane region" description="Helical" evidence="7">
    <location>
        <begin position="798"/>
        <end position="822"/>
    </location>
</feature>
<accession>A0A1I7XZW2</accession>
<evidence type="ECO:0000256" key="3">
    <source>
        <dbReference type="ARBA" id="ARBA00022692"/>
    </source>
</evidence>
<dbReference type="InterPro" id="IPR000731">
    <property type="entry name" value="SSD"/>
</dbReference>
<evidence type="ECO:0000256" key="1">
    <source>
        <dbReference type="ARBA" id="ARBA00004141"/>
    </source>
</evidence>
<dbReference type="SUPFAM" id="SSF82866">
    <property type="entry name" value="Multidrug efflux transporter AcrB transmembrane domain"/>
    <property type="match status" value="2"/>
</dbReference>
<keyword evidence="5 7" id="KW-0472">Membrane</keyword>
<dbReference type="GO" id="GO:0006897">
    <property type="term" value="P:endocytosis"/>
    <property type="evidence" value="ECO:0007669"/>
    <property type="project" value="TreeGrafter"/>
</dbReference>
<dbReference type="Pfam" id="PF02460">
    <property type="entry name" value="Patched"/>
    <property type="match status" value="1"/>
</dbReference>
<dbReference type="PANTHER" id="PTHR10796">
    <property type="entry name" value="PATCHED-RELATED"/>
    <property type="match status" value="1"/>
</dbReference>
<comment type="similarity">
    <text evidence="2">Belongs to the patched family.</text>
</comment>
<feature type="transmembrane region" description="Helical" evidence="7">
    <location>
        <begin position="670"/>
        <end position="693"/>
    </location>
</feature>
<keyword evidence="4 7" id="KW-1133">Transmembrane helix</keyword>
<comment type="subcellular location">
    <subcellularLocation>
        <location evidence="1">Membrane</location>
        <topology evidence="1">Multi-pass membrane protein</topology>
    </subcellularLocation>
</comment>
<feature type="transmembrane region" description="Helical" evidence="7">
    <location>
        <begin position="764"/>
        <end position="786"/>
    </location>
</feature>
<dbReference type="PANTHER" id="PTHR10796:SF112">
    <property type="entry name" value="PATCHED-RELATED PROTEIN 18"/>
    <property type="match status" value="1"/>
</dbReference>
<feature type="transmembrane region" description="Helical" evidence="7">
    <location>
        <begin position="726"/>
        <end position="744"/>
    </location>
</feature>
<dbReference type="AlphaFoldDB" id="A0A1I7XZW2"/>
<keyword evidence="9" id="KW-1185">Reference proteome</keyword>
<evidence type="ECO:0000313" key="10">
    <source>
        <dbReference type="WBParaSite" id="L893_g11301.t2"/>
    </source>
</evidence>
<evidence type="ECO:0000256" key="4">
    <source>
        <dbReference type="ARBA" id="ARBA00022989"/>
    </source>
</evidence>
<feature type="transmembrane region" description="Helical" evidence="7">
    <location>
        <begin position="367"/>
        <end position="387"/>
    </location>
</feature>
<evidence type="ECO:0000256" key="2">
    <source>
        <dbReference type="ARBA" id="ARBA00005585"/>
    </source>
</evidence>
<dbReference type="GO" id="GO:0030659">
    <property type="term" value="C:cytoplasmic vesicle membrane"/>
    <property type="evidence" value="ECO:0007669"/>
    <property type="project" value="TreeGrafter"/>
</dbReference>
<reference evidence="10" key="1">
    <citation type="submission" date="2016-11" db="UniProtKB">
        <authorList>
            <consortium name="WormBaseParasite"/>
        </authorList>
    </citation>
    <scope>IDENTIFICATION</scope>
</reference>
<dbReference type="Proteomes" id="UP000095287">
    <property type="component" value="Unplaced"/>
</dbReference>
<evidence type="ECO:0000313" key="9">
    <source>
        <dbReference type="Proteomes" id="UP000095287"/>
    </source>
</evidence>
<keyword evidence="3 7" id="KW-0812">Transmembrane</keyword>
<sequence>MHVPHKRSLADRVFFKIGFLIGSYPGSVILAFTLTTVICSLGLLDFGELNDIEEQFTPLDSPSWKEKHVFDEFISREGEPYGSKVFVQARDGGTLLRTAQAEALVDLIAFLEHNVTVDGLGYRQLCTSGCNSNDLVTFIFTSLTRNVSAQALVDPKKPDPNVRLTYPTMKLLDNVIYVGDKFFGVDTTKSKSRNDRGGIINSVKLVEVGFQTFLKNATHKALLERWDAKLWEAVQEVNHKESLLEIVFINQAMIANEVRRTGLSATPYLIACMVMFAVFSLVTTSHPEENHPLAIIVGVILPIFGITSSFGVLIGAFGLAYQPIVTVSIFLVLTVGIDDMFLIMAAWRSTDSKLQLNERLGETLIEAGPSITLTTLTNVLSFGIGAFTSTPAIQVFSIYTTVAIGVAFFYQVFLFSALLTIAPKRLACRGPKVLYRVRNFYHSFVSGLSKMLASRKAPIPALTFFILYSWVIYDGSSKMEVEMKADKVFLADSPVVAFMQMEKKYLENEADKVFVVVQNPGNLSDSTRRSRFMEFVHELEELDESSIGFQSTSLVLRAYKHYIGYNMVDKAVTGFLGHQEEPFTYKLMTAFLEENPSWRAAIHINESACAVDHPRCIQEFLFTTAFRGSSNMSERAERLAKWRFLSAEYADFNITTYNGRNYLCDQLTTVGSIAVATVLSTLVCLTVICIFFIGELGSVVSALITVLSINAGVFAIMPLSGINLDAVALSGLLMAVGFSVDYTAHISYHFAKFSRYDYPERIRLTLLSVGWPSGEACLTTSIASLILMCHRSQLIDTFAKTVLIVILLGFIHAIFLLPVLLISMSRFVNFMKKTLRVGKTAPKEVEEKKGHCVVPLAA</sequence>
<evidence type="ECO:0000256" key="7">
    <source>
        <dbReference type="SAM" id="Phobius"/>
    </source>
</evidence>
<dbReference type="InterPro" id="IPR003392">
    <property type="entry name" value="PTHD_SSD"/>
</dbReference>
<feature type="domain" description="SSD" evidence="8">
    <location>
        <begin position="304"/>
        <end position="421"/>
    </location>
</feature>
<name>A0A1I7XZW2_9BILA</name>
<evidence type="ECO:0000259" key="8">
    <source>
        <dbReference type="PROSITE" id="PS50156"/>
    </source>
</evidence>
<feature type="transmembrane region" description="Helical" evidence="7">
    <location>
        <begin position="265"/>
        <end position="282"/>
    </location>
</feature>
<feature type="transmembrane region" description="Helical" evidence="7">
    <location>
        <begin position="393"/>
        <end position="422"/>
    </location>
</feature>
<dbReference type="GO" id="GO:0005886">
    <property type="term" value="C:plasma membrane"/>
    <property type="evidence" value="ECO:0007669"/>
    <property type="project" value="TreeGrafter"/>
</dbReference>
<proteinExistence type="inferred from homology"/>
<dbReference type="PROSITE" id="PS50156">
    <property type="entry name" value="SSD"/>
    <property type="match status" value="1"/>
</dbReference>
<keyword evidence="6" id="KW-0325">Glycoprotein</keyword>
<feature type="transmembrane region" description="Helical" evidence="7">
    <location>
        <begin position="327"/>
        <end position="347"/>
    </location>
</feature>
<dbReference type="InterPro" id="IPR051697">
    <property type="entry name" value="Patched_domain-protein"/>
</dbReference>
<evidence type="ECO:0000256" key="6">
    <source>
        <dbReference type="ARBA" id="ARBA00023180"/>
    </source>
</evidence>
<protein>
    <submittedName>
        <fullName evidence="10">SSD domain-containing protein</fullName>
    </submittedName>
</protein>
<feature type="transmembrane region" description="Helical" evidence="7">
    <location>
        <begin position="700"/>
        <end position="720"/>
    </location>
</feature>
<feature type="transmembrane region" description="Helical" evidence="7">
    <location>
        <begin position="294"/>
        <end position="321"/>
    </location>
</feature>